<feature type="transmembrane region" description="Helical" evidence="1">
    <location>
        <begin position="125"/>
        <end position="150"/>
    </location>
</feature>
<name>A0A915EQ84_9BILA</name>
<organism evidence="2 3">
    <name type="scientific">Ditylenchus dipsaci</name>
    <dbReference type="NCBI Taxonomy" id="166011"/>
    <lineage>
        <taxon>Eukaryota</taxon>
        <taxon>Metazoa</taxon>
        <taxon>Ecdysozoa</taxon>
        <taxon>Nematoda</taxon>
        <taxon>Chromadorea</taxon>
        <taxon>Rhabditida</taxon>
        <taxon>Tylenchina</taxon>
        <taxon>Tylenchomorpha</taxon>
        <taxon>Sphaerularioidea</taxon>
        <taxon>Anguinidae</taxon>
        <taxon>Anguininae</taxon>
        <taxon>Ditylenchus</taxon>
    </lineage>
</organism>
<keyword evidence="1" id="KW-0472">Membrane</keyword>
<keyword evidence="1" id="KW-1133">Transmembrane helix</keyword>
<evidence type="ECO:0000313" key="3">
    <source>
        <dbReference type="WBParaSite" id="jg8327"/>
    </source>
</evidence>
<keyword evidence="2" id="KW-1185">Reference proteome</keyword>
<protein>
    <submittedName>
        <fullName evidence="3">Uncharacterized protein</fullName>
    </submittedName>
</protein>
<evidence type="ECO:0000313" key="2">
    <source>
        <dbReference type="Proteomes" id="UP000887574"/>
    </source>
</evidence>
<reference evidence="3" key="1">
    <citation type="submission" date="2022-11" db="UniProtKB">
        <authorList>
            <consortium name="WormBaseParasite"/>
        </authorList>
    </citation>
    <scope>IDENTIFICATION</scope>
</reference>
<dbReference type="Proteomes" id="UP000887574">
    <property type="component" value="Unplaced"/>
</dbReference>
<proteinExistence type="predicted"/>
<feature type="transmembrane region" description="Helical" evidence="1">
    <location>
        <begin position="12"/>
        <end position="29"/>
    </location>
</feature>
<feature type="transmembrane region" description="Helical" evidence="1">
    <location>
        <begin position="41"/>
        <end position="61"/>
    </location>
</feature>
<keyword evidence="1" id="KW-0812">Transmembrane</keyword>
<dbReference type="PANTHER" id="PTHR34851:SF2">
    <property type="entry name" value="PROTEIN CBG16728"/>
    <property type="match status" value="1"/>
</dbReference>
<feature type="transmembrane region" description="Helical" evidence="1">
    <location>
        <begin position="67"/>
        <end position="90"/>
    </location>
</feature>
<sequence length="170" mass="19519">MLLFNNSHKTGHLLSIFYFCLLYCFYFIIKIAGYSETAWDWELLFLIVDSIAVVSLMYGVYTERAAFLQPFVVLSIVTTSFLILLAAYLASALVNSNSFAGQDFEMELHKRLSNAAHKMSLEFKYMVTIVAALGFISICIGIVVHFWFVYLAVQCAKYLREMDKLVEREE</sequence>
<evidence type="ECO:0000256" key="1">
    <source>
        <dbReference type="SAM" id="Phobius"/>
    </source>
</evidence>
<dbReference type="WBParaSite" id="jg8327">
    <property type="protein sequence ID" value="jg8327"/>
    <property type="gene ID" value="jg8327"/>
</dbReference>
<dbReference type="PANTHER" id="PTHR34851">
    <property type="entry name" value="PROTEIN CBG05235-RELATED"/>
    <property type="match status" value="1"/>
</dbReference>
<accession>A0A915EQ84</accession>
<dbReference type="AlphaFoldDB" id="A0A915EQ84"/>